<comment type="cofactor">
    <cofactor evidence="1">
        <name>Zn(2+)</name>
        <dbReference type="ChEBI" id="CHEBI:29105"/>
    </cofactor>
</comment>
<evidence type="ECO:0000313" key="7">
    <source>
        <dbReference type="Proteomes" id="UP000599578"/>
    </source>
</evidence>
<dbReference type="Pfam" id="PF24827">
    <property type="entry name" value="AstE_AspA_cat"/>
    <property type="match status" value="1"/>
</dbReference>
<evidence type="ECO:0000259" key="5">
    <source>
        <dbReference type="Pfam" id="PF24827"/>
    </source>
</evidence>
<feature type="domain" description="Succinylglutamate desuccinylase/Aspartoacylase catalytic" evidence="5">
    <location>
        <begin position="52"/>
        <end position="235"/>
    </location>
</feature>
<organism evidence="6 7">
    <name type="scientific">Marinobacterium nitratireducens</name>
    <dbReference type="NCBI Taxonomy" id="518897"/>
    <lineage>
        <taxon>Bacteria</taxon>
        <taxon>Pseudomonadati</taxon>
        <taxon>Pseudomonadota</taxon>
        <taxon>Gammaproteobacteria</taxon>
        <taxon>Oceanospirillales</taxon>
        <taxon>Oceanospirillaceae</taxon>
        <taxon>Marinobacterium</taxon>
    </lineage>
</organism>
<accession>A0A918DP06</accession>
<dbReference type="GO" id="GO:0016788">
    <property type="term" value="F:hydrolase activity, acting on ester bonds"/>
    <property type="evidence" value="ECO:0007669"/>
    <property type="project" value="InterPro"/>
</dbReference>
<dbReference type="PANTHER" id="PTHR15162:SF7">
    <property type="entry name" value="SUCCINYLGLUTAMATE DESUCCINYLASE"/>
    <property type="match status" value="1"/>
</dbReference>
<comment type="caution">
    <text evidence="6">The sequence shown here is derived from an EMBL/GenBank/DDBJ whole genome shotgun (WGS) entry which is preliminary data.</text>
</comment>
<dbReference type="GO" id="GO:0005829">
    <property type="term" value="C:cytosol"/>
    <property type="evidence" value="ECO:0007669"/>
    <property type="project" value="TreeGrafter"/>
</dbReference>
<gene>
    <name evidence="6" type="ORF">GCM10011348_08100</name>
</gene>
<sequence>MQVANEPTTMNDQPSLLAPEQPLELLPLDIEAYRHGNTGVDYCHRFDSGREGPDLAVVGLTHGNEFCGAHALCELLEQDLRPLRGSLTLIFNNVAAYRRFDPARPYASRCIDEDGNRAWLPERLKHPNSEETRRAARIAPLLRDVDFVLDLHSTSHPVAPMLIYPEQPDCTALAATLEFPFPHLLYKLGSYHPGMLISYAMQHGRRGCHGMVAECGSHFALESAQQAHAITRRLLHRFGLLKEDAIVPPWGYEPDHSAGHYRIREVIEARTEHFRFARTYRGFERLVRGAVYARDPEPLLAPFDNCTLIMPARIPVCGAEAVTLAEYLG</sequence>
<keyword evidence="2" id="KW-0479">Metal-binding</keyword>
<dbReference type="AlphaFoldDB" id="A0A918DP06"/>
<keyword evidence="7" id="KW-1185">Reference proteome</keyword>
<dbReference type="GO" id="GO:0046872">
    <property type="term" value="F:metal ion binding"/>
    <property type="evidence" value="ECO:0007669"/>
    <property type="project" value="UniProtKB-KW"/>
</dbReference>
<dbReference type="EMBL" id="BMLT01000002">
    <property type="protein sequence ID" value="GGO77775.1"/>
    <property type="molecule type" value="Genomic_DNA"/>
</dbReference>
<name>A0A918DP06_9GAMM</name>
<evidence type="ECO:0000313" key="6">
    <source>
        <dbReference type="EMBL" id="GGO77775.1"/>
    </source>
</evidence>
<protein>
    <submittedName>
        <fullName evidence="6">Succinylglutamate desuccinylase</fullName>
    </submittedName>
</protein>
<dbReference type="SUPFAM" id="SSF53187">
    <property type="entry name" value="Zn-dependent exopeptidases"/>
    <property type="match status" value="1"/>
</dbReference>
<keyword evidence="4" id="KW-0862">Zinc</keyword>
<dbReference type="Proteomes" id="UP000599578">
    <property type="component" value="Unassembled WGS sequence"/>
</dbReference>
<proteinExistence type="predicted"/>
<dbReference type="PANTHER" id="PTHR15162">
    <property type="entry name" value="ASPARTOACYLASE"/>
    <property type="match status" value="1"/>
</dbReference>
<dbReference type="Gene3D" id="3.40.630.10">
    <property type="entry name" value="Zn peptidases"/>
    <property type="match status" value="1"/>
</dbReference>
<evidence type="ECO:0000256" key="2">
    <source>
        <dbReference type="ARBA" id="ARBA00022723"/>
    </source>
</evidence>
<evidence type="ECO:0000256" key="1">
    <source>
        <dbReference type="ARBA" id="ARBA00001947"/>
    </source>
</evidence>
<keyword evidence="3" id="KW-0378">Hydrolase</keyword>
<evidence type="ECO:0000256" key="4">
    <source>
        <dbReference type="ARBA" id="ARBA00022833"/>
    </source>
</evidence>
<dbReference type="InterPro" id="IPR055438">
    <property type="entry name" value="AstE_AspA_cat"/>
</dbReference>
<reference evidence="6 7" key="1">
    <citation type="journal article" date="2014" name="Int. J. Syst. Evol. Microbiol.">
        <title>Complete genome sequence of Corynebacterium casei LMG S-19264T (=DSM 44701T), isolated from a smear-ripened cheese.</title>
        <authorList>
            <consortium name="US DOE Joint Genome Institute (JGI-PGF)"/>
            <person name="Walter F."/>
            <person name="Albersmeier A."/>
            <person name="Kalinowski J."/>
            <person name="Ruckert C."/>
        </authorList>
    </citation>
    <scope>NUCLEOTIDE SEQUENCE [LARGE SCALE GENOMIC DNA]</scope>
    <source>
        <strain evidence="6 7">CGMCC 1.7286</strain>
    </source>
</reference>
<evidence type="ECO:0000256" key="3">
    <source>
        <dbReference type="ARBA" id="ARBA00022801"/>
    </source>
</evidence>
<dbReference type="InterPro" id="IPR050178">
    <property type="entry name" value="AspA/AstE_fam"/>
</dbReference>